<evidence type="ECO:0000313" key="1">
    <source>
        <dbReference type="EMBL" id="CAH3169892.1"/>
    </source>
</evidence>
<comment type="caution">
    <text evidence="1">The sequence shown here is derived from an EMBL/GenBank/DDBJ whole genome shotgun (WGS) entry which is preliminary data.</text>
</comment>
<name>A0ABN8QSI2_9CNID</name>
<sequence length="99" mass="11549">MDNEMRSRLNHLRKGGIPGTKEEFRLMYEEWAIDYDKDILCDFAYKLCKPMTTMFDAALKTCTKKRRQDIKINDVAAGIYLKGLELHKMGYTNLHALDS</sequence>
<gene>
    <name evidence="1" type="ORF">PLOB_00010379</name>
</gene>
<proteinExistence type="predicted"/>
<dbReference type="EMBL" id="CALNXK010000152">
    <property type="protein sequence ID" value="CAH3169892.1"/>
    <property type="molecule type" value="Genomic_DNA"/>
</dbReference>
<dbReference type="Proteomes" id="UP001159405">
    <property type="component" value="Unassembled WGS sequence"/>
</dbReference>
<protein>
    <submittedName>
        <fullName evidence="1">Uncharacterized protein</fullName>
    </submittedName>
</protein>
<evidence type="ECO:0000313" key="2">
    <source>
        <dbReference type="Proteomes" id="UP001159405"/>
    </source>
</evidence>
<organism evidence="1 2">
    <name type="scientific">Porites lobata</name>
    <dbReference type="NCBI Taxonomy" id="104759"/>
    <lineage>
        <taxon>Eukaryota</taxon>
        <taxon>Metazoa</taxon>
        <taxon>Cnidaria</taxon>
        <taxon>Anthozoa</taxon>
        <taxon>Hexacorallia</taxon>
        <taxon>Scleractinia</taxon>
        <taxon>Fungiina</taxon>
        <taxon>Poritidae</taxon>
        <taxon>Porites</taxon>
    </lineage>
</organism>
<reference evidence="1 2" key="1">
    <citation type="submission" date="2022-05" db="EMBL/GenBank/DDBJ databases">
        <authorList>
            <consortium name="Genoscope - CEA"/>
            <person name="William W."/>
        </authorList>
    </citation>
    <scope>NUCLEOTIDE SEQUENCE [LARGE SCALE GENOMIC DNA]</scope>
</reference>
<accession>A0ABN8QSI2</accession>
<keyword evidence="2" id="KW-1185">Reference proteome</keyword>